<gene>
    <name evidence="1" type="ORF">M440DRAFT_170542</name>
</gene>
<dbReference type="AlphaFoldDB" id="A0A2T4BRK9"/>
<organism evidence="1 2">
    <name type="scientific">Trichoderma longibrachiatum ATCC 18648</name>
    <dbReference type="NCBI Taxonomy" id="983965"/>
    <lineage>
        <taxon>Eukaryota</taxon>
        <taxon>Fungi</taxon>
        <taxon>Dikarya</taxon>
        <taxon>Ascomycota</taxon>
        <taxon>Pezizomycotina</taxon>
        <taxon>Sordariomycetes</taxon>
        <taxon>Hypocreomycetidae</taxon>
        <taxon>Hypocreales</taxon>
        <taxon>Hypocreaceae</taxon>
        <taxon>Trichoderma</taxon>
    </lineage>
</organism>
<dbReference type="Proteomes" id="UP000240760">
    <property type="component" value="Unassembled WGS sequence"/>
</dbReference>
<protein>
    <submittedName>
        <fullName evidence="1">Uncharacterized protein</fullName>
    </submittedName>
</protein>
<accession>A0A2T4BRK9</accession>
<name>A0A2T4BRK9_TRILO</name>
<proteinExistence type="predicted"/>
<evidence type="ECO:0000313" key="1">
    <source>
        <dbReference type="EMBL" id="PTB71951.1"/>
    </source>
</evidence>
<sequence length="203" mass="21875">MLSMPLLSGCASISEDAQSSLQDSGQVLIHLLRVRTVLLLGSPYRTLRMPTDNDIAAVEALIVAGQSHAQSRQGNNCSACLVSKYRVKRPVRLLHNCAQVLVEGGLRLPALSDIHRQVQVQLRTLSCLAHATCHPHSLPLSSLCHYPSVGASERLLAQDFSLLAGRTSRPLGEARRGLGSPHSILQVCGAATVCHRQRACHVT</sequence>
<reference evidence="1 2" key="1">
    <citation type="submission" date="2016-07" db="EMBL/GenBank/DDBJ databases">
        <title>Multiple horizontal gene transfer events from other fungi enriched the ability of initially mycotrophic Trichoderma (Ascomycota) to feed on dead plant biomass.</title>
        <authorList>
            <consortium name="DOE Joint Genome Institute"/>
            <person name="Aerts A."/>
            <person name="Atanasova L."/>
            <person name="Chenthamara K."/>
            <person name="Zhang J."/>
            <person name="Grujic M."/>
            <person name="Henrissat B."/>
            <person name="Kuo A."/>
            <person name="Salamov A."/>
            <person name="Lipzen A."/>
            <person name="Labutti K."/>
            <person name="Barry K."/>
            <person name="Miao Y."/>
            <person name="Rahimi M.J."/>
            <person name="Shen Q."/>
            <person name="Grigoriev I.V."/>
            <person name="Kubicek C.P."/>
            <person name="Druzhinina I.S."/>
        </authorList>
    </citation>
    <scope>NUCLEOTIDE SEQUENCE [LARGE SCALE GENOMIC DNA]</scope>
    <source>
        <strain evidence="1 2">ATCC 18648</strain>
    </source>
</reference>
<keyword evidence="2" id="KW-1185">Reference proteome</keyword>
<dbReference type="EMBL" id="KZ679144">
    <property type="protein sequence ID" value="PTB71951.1"/>
    <property type="molecule type" value="Genomic_DNA"/>
</dbReference>
<evidence type="ECO:0000313" key="2">
    <source>
        <dbReference type="Proteomes" id="UP000240760"/>
    </source>
</evidence>